<protein>
    <submittedName>
        <fullName evidence="1">Uncharacterized protein</fullName>
    </submittedName>
</protein>
<reference evidence="1 2" key="1">
    <citation type="journal article" date="2022" name="bioRxiv">
        <title>Genomics of Preaxostyla Flagellates Illuminates Evolutionary Transitions and the Path Towards Mitochondrial Loss.</title>
        <authorList>
            <person name="Novak L.V.F."/>
            <person name="Treitli S.C."/>
            <person name="Pyrih J."/>
            <person name="Halakuc P."/>
            <person name="Pipaliya S.V."/>
            <person name="Vacek V."/>
            <person name="Brzon O."/>
            <person name="Soukal P."/>
            <person name="Eme L."/>
            <person name="Dacks J.B."/>
            <person name="Karnkowska A."/>
            <person name="Elias M."/>
            <person name="Hampl V."/>
        </authorList>
    </citation>
    <scope>NUCLEOTIDE SEQUENCE [LARGE SCALE GENOMIC DNA]</scope>
    <source>
        <strain evidence="1">NAU3</strain>
        <tissue evidence="1">Gut</tissue>
    </source>
</reference>
<keyword evidence="2" id="KW-1185">Reference proteome</keyword>
<comment type="caution">
    <text evidence="1">The sequence shown here is derived from an EMBL/GenBank/DDBJ whole genome shotgun (WGS) entry which is preliminary data.</text>
</comment>
<name>A0ABQ9YJZ3_9EUKA</name>
<accession>A0ABQ9YJZ3</accession>
<organism evidence="1 2">
    <name type="scientific">Blattamonas nauphoetae</name>
    <dbReference type="NCBI Taxonomy" id="2049346"/>
    <lineage>
        <taxon>Eukaryota</taxon>
        <taxon>Metamonada</taxon>
        <taxon>Preaxostyla</taxon>
        <taxon>Oxymonadida</taxon>
        <taxon>Blattamonas</taxon>
    </lineage>
</organism>
<dbReference type="Proteomes" id="UP001281761">
    <property type="component" value="Unassembled WGS sequence"/>
</dbReference>
<dbReference type="EMBL" id="JARBJD010000004">
    <property type="protein sequence ID" value="KAK2964063.1"/>
    <property type="molecule type" value="Genomic_DNA"/>
</dbReference>
<sequence length="152" mass="17065">MRDFVANINVLLSSTNKTMITASMKMLKSQSQDCSNNHLLALVKADLIPQLIATLNPQSVSLSDCAYIHTYLMDIIIHSVWWSTPTSLTYLGIEDRDEQQAVREVNQTSTNDEVWIVVAERKARKVSGIAFEGSEYRKGRQVMTDSEGRNNG</sequence>
<evidence type="ECO:0000313" key="2">
    <source>
        <dbReference type="Proteomes" id="UP001281761"/>
    </source>
</evidence>
<proteinExistence type="predicted"/>
<gene>
    <name evidence="1" type="ORF">BLNAU_1144</name>
</gene>
<evidence type="ECO:0000313" key="1">
    <source>
        <dbReference type="EMBL" id="KAK2964063.1"/>
    </source>
</evidence>